<evidence type="ECO:0000313" key="2">
    <source>
        <dbReference type="Proteomes" id="UP000000689"/>
    </source>
</evidence>
<keyword evidence="2" id="KW-1185">Reference proteome</keyword>
<dbReference type="RefSeq" id="XP_003668899.1">
    <property type="nucleotide sequence ID" value="XM_003668851.1"/>
</dbReference>
<name>G0W795_NAUDC</name>
<proteinExistence type="predicted"/>
<dbReference type="EMBL" id="HE580268">
    <property type="protein sequence ID" value="CCD23656.1"/>
    <property type="molecule type" value="Genomic_DNA"/>
</dbReference>
<dbReference type="STRING" id="1071378.G0W795"/>
<protein>
    <submittedName>
        <fullName evidence="1">Uncharacterized protein</fullName>
    </submittedName>
</protein>
<dbReference type="KEGG" id="ndi:NDAI_0B06250"/>
<dbReference type="HOGENOM" id="CLU_529016_0_0_1"/>
<reference evidence="1 2" key="1">
    <citation type="journal article" date="2011" name="Proc. Natl. Acad. Sci. U.S.A.">
        <title>Evolutionary erosion of yeast sex chromosomes by mating-type switching accidents.</title>
        <authorList>
            <person name="Gordon J.L."/>
            <person name="Armisen D."/>
            <person name="Proux-Wera E."/>
            <person name="Oheigeartaigh S.S."/>
            <person name="Byrne K.P."/>
            <person name="Wolfe K.H."/>
        </authorList>
    </citation>
    <scope>NUCLEOTIDE SEQUENCE [LARGE SCALE GENOMIC DNA]</scope>
    <source>
        <strain evidence="2">ATCC 10597 / BCRC 20456 / CBS 421 / NBRC 0211 / NRRL Y-12639</strain>
    </source>
</reference>
<dbReference type="OrthoDB" id="4063473at2759"/>
<sequence length="490" mass="55882">MSTPRKYNDALSDNNSEIITPFKERALEEQRIKEQLLLSATPGLRRRLEIQSTFEPLATDPNEIKSYLRDLSSALLSQGKNLTKLLNEEVVSIDDKSSGGELGIEQERVLSRLPSNVTDSEAKELHNIQAGQILRSDSTSELGHQEPVDNKLFEMEKKQSLEGNQITPLKRSLEEKKTSTLSEAVFSQLREVPSRPKIRKIKPVFIEGLEVSSIQEANSDIEKQTEIEEAKNSATIHADNDNKKDASKVDKILSNEEDRPSNDFLVEHHNESIVQNDQIMDNDDNMNYNDNRLSSPEPIGIEPSPFVDSYAIKQPVFPQSEFKIPKNNFLNNSVPNPSLSRKLSNNIPKLTYDKYSAIPWSNKNDSKSDIFEDTNMSIEKKLIENQIPMGALSINELQETFSNFLEKENIKLKPYTWTALQGISQQVLRRLIKIFRDDRNSLVVNFESMKEILYKYGIISPNATNDDIFDILCDYLPLEGLNEIEMMLFQ</sequence>
<dbReference type="OMA" id="TIHADND"/>
<dbReference type="AlphaFoldDB" id="G0W795"/>
<gene>
    <name evidence="1" type="primary">NDAI0B06250</name>
    <name evidence="1" type="ordered locus">NDAI_0B06250</name>
</gene>
<dbReference type="eggNOG" id="ENOG502S7KF">
    <property type="taxonomic scope" value="Eukaryota"/>
</dbReference>
<organism evidence="1 2">
    <name type="scientific">Naumovozyma dairenensis (strain ATCC 10597 / BCRC 20456 / CBS 421 / NBRC 0211 / NRRL Y-12639)</name>
    <name type="common">Saccharomyces dairenensis</name>
    <dbReference type="NCBI Taxonomy" id="1071378"/>
    <lineage>
        <taxon>Eukaryota</taxon>
        <taxon>Fungi</taxon>
        <taxon>Dikarya</taxon>
        <taxon>Ascomycota</taxon>
        <taxon>Saccharomycotina</taxon>
        <taxon>Saccharomycetes</taxon>
        <taxon>Saccharomycetales</taxon>
        <taxon>Saccharomycetaceae</taxon>
        <taxon>Naumovozyma</taxon>
    </lineage>
</organism>
<dbReference type="Proteomes" id="UP000000689">
    <property type="component" value="Chromosome 2"/>
</dbReference>
<accession>G0W795</accession>
<evidence type="ECO:0000313" key="1">
    <source>
        <dbReference type="EMBL" id="CCD23656.1"/>
    </source>
</evidence>
<dbReference type="GeneID" id="11497520"/>